<dbReference type="Gene3D" id="3.30.565.10">
    <property type="entry name" value="Histidine kinase-like ATPase, C-terminal domain"/>
    <property type="match status" value="1"/>
</dbReference>
<evidence type="ECO:0000256" key="8">
    <source>
        <dbReference type="ARBA" id="ARBA00023012"/>
    </source>
</evidence>
<keyword evidence="12" id="KW-1185">Reference proteome</keyword>
<keyword evidence="9" id="KW-1133">Transmembrane helix</keyword>
<keyword evidence="7" id="KW-0067">ATP-binding</keyword>
<keyword evidence="5" id="KW-0547">Nucleotide-binding</keyword>
<dbReference type="Pfam" id="PF02518">
    <property type="entry name" value="HATPase_c"/>
    <property type="match status" value="1"/>
</dbReference>
<accession>A0ABW0LNE4</accession>
<feature type="transmembrane region" description="Helical" evidence="9">
    <location>
        <begin position="311"/>
        <end position="331"/>
    </location>
</feature>
<dbReference type="InterPro" id="IPR036097">
    <property type="entry name" value="HisK_dim/P_sf"/>
</dbReference>
<evidence type="ECO:0000256" key="5">
    <source>
        <dbReference type="ARBA" id="ARBA00022741"/>
    </source>
</evidence>
<dbReference type="SUPFAM" id="SSF55874">
    <property type="entry name" value="ATPase domain of HSP90 chaperone/DNA topoisomerase II/histidine kinase"/>
    <property type="match status" value="1"/>
</dbReference>
<dbReference type="InterPro" id="IPR003594">
    <property type="entry name" value="HATPase_dom"/>
</dbReference>
<feature type="transmembrane region" description="Helical" evidence="9">
    <location>
        <begin position="255"/>
        <end position="274"/>
    </location>
</feature>
<evidence type="ECO:0000256" key="2">
    <source>
        <dbReference type="ARBA" id="ARBA00012438"/>
    </source>
</evidence>
<evidence type="ECO:0000256" key="1">
    <source>
        <dbReference type="ARBA" id="ARBA00000085"/>
    </source>
</evidence>
<dbReference type="Proteomes" id="UP001596147">
    <property type="component" value="Unassembled WGS sequence"/>
</dbReference>
<comment type="caution">
    <text evidence="11">The sequence shown here is derived from an EMBL/GenBank/DDBJ whole genome shotgun (WGS) entry which is preliminary data.</text>
</comment>
<protein>
    <recommendedName>
        <fullName evidence="2">histidine kinase</fullName>
        <ecNumber evidence="2">2.7.13.3</ecNumber>
    </recommendedName>
</protein>
<dbReference type="EMBL" id="JBHSMC010000025">
    <property type="protein sequence ID" value="MFC5466357.1"/>
    <property type="molecule type" value="Genomic_DNA"/>
</dbReference>
<reference evidence="12" key="1">
    <citation type="journal article" date="2019" name="Int. J. Syst. Evol. Microbiol.">
        <title>The Global Catalogue of Microorganisms (GCM) 10K type strain sequencing project: providing services to taxonomists for standard genome sequencing and annotation.</title>
        <authorList>
            <consortium name="The Broad Institute Genomics Platform"/>
            <consortium name="The Broad Institute Genome Sequencing Center for Infectious Disease"/>
            <person name="Wu L."/>
            <person name="Ma J."/>
        </authorList>
    </citation>
    <scope>NUCLEOTIDE SEQUENCE [LARGE SCALE GENOMIC DNA]</scope>
    <source>
        <strain evidence="12">CGMCC 1.12237</strain>
    </source>
</reference>
<dbReference type="SMART" id="SM00388">
    <property type="entry name" value="HisKA"/>
    <property type="match status" value="1"/>
</dbReference>
<feature type="transmembrane region" description="Helical" evidence="9">
    <location>
        <begin position="218"/>
        <end position="243"/>
    </location>
</feature>
<dbReference type="Gene3D" id="2.60.40.2380">
    <property type="match status" value="1"/>
</dbReference>
<evidence type="ECO:0000256" key="7">
    <source>
        <dbReference type="ARBA" id="ARBA00022840"/>
    </source>
</evidence>
<evidence type="ECO:0000256" key="9">
    <source>
        <dbReference type="SAM" id="Phobius"/>
    </source>
</evidence>
<dbReference type="EC" id="2.7.13.3" evidence="2"/>
<dbReference type="PROSITE" id="PS50109">
    <property type="entry name" value="HIS_KIN"/>
    <property type="match status" value="1"/>
</dbReference>
<feature type="domain" description="Histidine kinase" evidence="10">
    <location>
        <begin position="432"/>
        <end position="666"/>
    </location>
</feature>
<keyword evidence="3" id="KW-0597">Phosphoprotein</keyword>
<dbReference type="PANTHER" id="PTHR43711:SF26">
    <property type="entry name" value="SENSOR HISTIDINE KINASE RCSC"/>
    <property type="match status" value="1"/>
</dbReference>
<keyword evidence="9" id="KW-0812">Transmembrane</keyword>
<dbReference type="PRINTS" id="PR00344">
    <property type="entry name" value="BCTRLSENSOR"/>
</dbReference>
<keyword evidence="4" id="KW-0808">Transferase</keyword>
<dbReference type="CDD" id="cd00075">
    <property type="entry name" value="HATPase"/>
    <property type="match status" value="1"/>
</dbReference>
<dbReference type="InterPro" id="IPR050736">
    <property type="entry name" value="Sensor_HK_Regulatory"/>
</dbReference>
<keyword evidence="9" id="KW-0472">Membrane</keyword>
<dbReference type="InterPro" id="IPR036890">
    <property type="entry name" value="HATPase_C_sf"/>
</dbReference>
<proteinExistence type="predicted"/>
<dbReference type="RefSeq" id="WP_186324687.1">
    <property type="nucleotide sequence ID" value="NZ_JBHSMC010000025.1"/>
</dbReference>
<dbReference type="InterPro" id="IPR005467">
    <property type="entry name" value="His_kinase_dom"/>
</dbReference>
<dbReference type="SUPFAM" id="SSF47384">
    <property type="entry name" value="Homodimeric domain of signal transducing histidine kinase"/>
    <property type="match status" value="1"/>
</dbReference>
<evidence type="ECO:0000256" key="4">
    <source>
        <dbReference type="ARBA" id="ARBA00022679"/>
    </source>
</evidence>
<evidence type="ECO:0000259" key="10">
    <source>
        <dbReference type="PROSITE" id="PS50109"/>
    </source>
</evidence>
<comment type="catalytic activity">
    <reaction evidence="1">
        <text>ATP + protein L-histidine = ADP + protein N-phospho-L-histidine.</text>
        <dbReference type="EC" id="2.7.13.3"/>
    </reaction>
</comment>
<feature type="transmembrane region" description="Helical" evidence="9">
    <location>
        <begin position="286"/>
        <end position="305"/>
    </location>
</feature>
<dbReference type="InterPro" id="IPR011623">
    <property type="entry name" value="7TMR_DISM_rcpt_extracell_dom1"/>
</dbReference>
<feature type="transmembrane region" description="Helical" evidence="9">
    <location>
        <begin position="371"/>
        <end position="389"/>
    </location>
</feature>
<dbReference type="Pfam" id="PF07695">
    <property type="entry name" value="7TMR-DISM_7TM"/>
    <property type="match status" value="1"/>
</dbReference>
<keyword evidence="8" id="KW-0902">Two-component regulatory system</keyword>
<dbReference type="Pfam" id="PF07696">
    <property type="entry name" value="7TMR-DISMED2"/>
    <property type="match status" value="1"/>
</dbReference>
<evidence type="ECO:0000256" key="3">
    <source>
        <dbReference type="ARBA" id="ARBA00022553"/>
    </source>
</evidence>
<evidence type="ECO:0000313" key="12">
    <source>
        <dbReference type="Proteomes" id="UP001596147"/>
    </source>
</evidence>
<dbReference type="CDD" id="cd00082">
    <property type="entry name" value="HisKA"/>
    <property type="match status" value="1"/>
</dbReference>
<evidence type="ECO:0000256" key="6">
    <source>
        <dbReference type="ARBA" id="ARBA00022777"/>
    </source>
</evidence>
<dbReference type="InterPro" id="IPR003661">
    <property type="entry name" value="HisK_dim/P_dom"/>
</dbReference>
<dbReference type="Gene3D" id="1.10.287.130">
    <property type="match status" value="1"/>
</dbReference>
<dbReference type="InterPro" id="IPR011622">
    <property type="entry name" value="7TMR_DISM_rcpt_extracell_dom2"/>
</dbReference>
<dbReference type="Pfam" id="PF00512">
    <property type="entry name" value="HisKA"/>
    <property type="match status" value="1"/>
</dbReference>
<dbReference type="SMART" id="SM00387">
    <property type="entry name" value="HATPase_c"/>
    <property type="match status" value="1"/>
</dbReference>
<organism evidence="11 12">
    <name type="scientific">Lederbergia graminis</name>
    <dbReference type="NCBI Taxonomy" id="735518"/>
    <lineage>
        <taxon>Bacteria</taxon>
        <taxon>Bacillati</taxon>
        <taxon>Bacillota</taxon>
        <taxon>Bacilli</taxon>
        <taxon>Bacillales</taxon>
        <taxon>Bacillaceae</taxon>
        <taxon>Lederbergia</taxon>
    </lineage>
</organism>
<dbReference type="PANTHER" id="PTHR43711">
    <property type="entry name" value="TWO-COMPONENT HISTIDINE KINASE"/>
    <property type="match status" value="1"/>
</dbReference>
<evidence type="ECO:0000313" key="11">
    <source>
        <dbReference type="EMBL" id="MFC5466357.1"/>
    </source>
</evidence>
<gene>
    <name evidence="11" type="ORF">ACFPM4_16680</name>
</gene>
<feature type="transmembrane region" description="Helical" evidence="9">
    <location>
        <begin position="189"/>
        <end position="211"/>
    </location>
</feature>
<sequence>MSLRLLKYVFVLFIIIFINSISHPKVQAATLQPSTNKLILHSSLELLEDKDNSLTIEDVVSPTYSNQFSSHESTEVPNFGYAASVYWARFEITNQSMLDTWMLEISYPPLNEISIYIPNQDGEYEKHQYGNQYPFKFREIIHRNFVVPIDMELEESKLIYIRFETDGALQMPLTLWEPTTFIEKTQKEFIYLGLYYGIAASMILYNLFLFFSLRDKSYLYYVMVIFTSMFANLALNGLAFQYVWPDYPWWNMRSIVFFICLGSAFSLLFTRNFLDMNIYLPKFKRFFQFAILMNFLNAGLLFISYPIALNVMVVSAVVTIVTILSASFICLKKGIRQARFFLLAWVVYLIGFFVSILADGGILPLVVWTKYSAQIAGVFEMILLSLALGDRITIMRREKEIAEREVRESQKLAVANKQLRQMEKSRTALLTSIAHELGTPITLVQSYTQAVQEGLIEANNTRYINMIQKRLTLLDRLTKDLLELAKLQSNHINLDFQQVNFGDWVEKFVQTIELDTNQSGRIFHYPPLEEYKQMDGLYITIDKERMDQVFTNIIWNAIKHTSEMEGEITLTITIEMQEEVQEYAEDELEGRVIIAIHDNGEGIPEKDIPFVFNRFYQASNIQKDDNGMGLGLAITKELIHAHKGEIWVESKVLHGTTFYIALPLLQNRIHIKERV</sequence>
<name>A0ABW0LNE4_9BACI</name>
<dbReference type="InterPro" id="IPR004358">
    <property type="entry name" value="Sig_transdc_His_kin-like_C"/>
</dbReference>
<keyword evidence="6" id="KW-0418">Kinase</keyword>
<feature type="transmembrane region" description="Helical" evidence="9">
    <location>
        <begin position="340"/>
        <end position="365"/>
    </location>
</feature>